<name>A0ABT0RFC9_9SPHN</name>
<keyword evidence="1" id="KW-0472">Membrane</keyword>
<dbReference type="Pfam" id="PF05940">
    <property type="entry name" value="NnrS"/>
    <property type="match status" value="1"/>
</dbReference>
<keyword evidence="1" id="KW-1133">Transmembrane helix</keyword>
<feature type="transmembrane region" description="Helical" evidence="1">
    <location>
        <begin position="321"/>
        <end position="344"/>
    </location>
</feature>
<comment type="caution">
    <text evidence="2">The sequence shown here is derived from an EMBL/GenBank/DDBJ whole genome shotgun (WGS) entry which is preliminary data.</text>
</comment>
<evidence type="ECO:0000313" key="2">
    <source>
        <dbReference type="EMBL" id="MCL6678977.1"/>
    </source>
</evidence>
<feature type="transmembrane region" description="Helical" evidence="1">
    <location>
        <begin position="356"/>
        <end position="378"/>
    </location>
</feature>
<protein>
    <submittedName>
        <fullName evidence="2">NnrS family protein</fullName>
    </submittedName>
</protein>
<keyword evidence="3" id="KW-1185">Reference proteome</keyword>
<feature type="transmembrane region" description="Helical" evidence="1">
    <location>
        <begin position="109"/>
        <end position="129"/>
    </location>
</feature>
<evidence type="ECO:0000256" key="1">
    <source>
        <dbReference type="SAM" id="Phobius"/>
    </source>
</evidence>
<proteinExistence type="predicted"/>
<dbReference type="EMBL" id="JAMGBC010000001">
    <property type="protein sequence ID" value="MCL6678977.1"/>
    <property type="molecule type" value="Genomic_DNA"/>
</dbReference>
<feature type="transmembrane region" description="Helical" evidence="1">
    <location>
        <begin position="165"/>
        <end position="185"/>
    </location>
</feature>
<feature type="transmembrane region" description="Helical" evidence="1">
    <location>
        <begin position="43"/>
        <end position="63"/>
    </location>
</feature>
<accession>A0ABT0RFC9</accession>
<keyword evidence="1" id="KW-0812">Transmembrane</keyword>
<reference evidence="2" key="1">
    <citation type="submission" date="2022-05" db="EMBL/GenBank/DDBJ databases">
        <authorList>
            <person name="Jo J.-H."/>
            <person name="Im W.-T."/>
        </authorList>
    </citation>
    <scope>NUCLEOTIDE SEQUENCE</scope>
    <source>
        <strain evidence="2">RG327</strain>
    </source>
</reference>
<feature type="transmembrane region" description="Helical" evidence="1">
    <location>
        <begin position="238"/>
        <end position="255"/>
    </location>
</feature>
<sequence length="415" mass="43988">MKDRENAKTAATPNVTRGEQMLALRKKRMAAAPPILRGGFRPFFFGAASWAVIAIALWVFALAGQLVLPTAFDAIAWHRHEMLFGFVGAAVAGFVLTAIPNWTGRLPIAGNPLLALFGLWFAARVAVLFSAAASLWVAAIFDVGLFVTLGAMAAREVIASKNRNLPIVGLVLVFGLADAADYAGAVGLVSPDLGWRGAISLVIIMISVIGGRIIPSFTRNWMAKQGEKKALPTQPQPLDLLVIVTVALALIFWLAFPDVQLTGFILMLASAAQLLRMSRWGGIRTFSDPLVVILHVGYLWVPVGLMLLGLSIAGVDLPRSAGVHALTAGAMSTMILAVMTRASLGHTARELKASPVTVLSYVCVTIGALLRVTASAGVGPYGPMLDAAGAFWGAALLLFAIAYYPVLWGPRLGER</sequence>
<dbReference type="Proteomes" id="UP001165343">
    <property type="component" value="Unassembled WGS sequence"/>
</dbReference>
<feature type="transmembrane region" description="Helical" evidence="1">
    <location>
        <begin position="261"/>
        <end position="278"/>
    </location>
</feature>
<feature type="transmembrane region" description="Helical" evidence="1">
    <location>
        <begin position="390"/>
        <end position="409"/>
    </location>
</feature>
<feature type="transmembrane region" description="Helical" evidence="1">
    <location>
        <begin position="290"/>
        <end position="315"/>
    </location>
</feature>
<evidence type="ECO:0000313" key="3">
    <source>
        <dbReference type="Proteomes" id="UP001165343"/>
    </source>
</evidence>
<dbReference type="InterPro" id="IPR010266">
    <property type="entry name" value="NnrS"/>
</dbReference>
<dbReference type="RefSeq" id="WP_249867901.1">
    <property type="nucleotide sequence ID" value="NZ_JAMGBC010000001.1"/>
</dbReference>
<feature type="transmembrane region" description="Helical" evidence="1">
    <location>
        <begin position="197"/>
        <end position="217"/>
    </location>
</feature>
<organism evidence="2 3">
    <name type="scientific">Sphingomonas anseongensis</name>
    <dbReference type="NCBI Taxonomy" id="2908207"/>
    <lineage>
        <taxon>Bacteria</taxon>
        <taxon>Pseudomonadati</taxon>
        <taxon>Pseudomonadota</taxon>
        <taxon>Alphaproteobacteria</taxon>
        <taxon>Sphingomonadales</taxon>
        <taxon>Sphingomonadaceae</taxon>
        <taxon>Sphingomonas</taxon>
    </lineage>
</organism>
<feature type="transmembrane region" description="Helical" evidence="1">
    <location>
        <begin position="83"/>
        <end position="102"/>
    </location>
</feature>
<feature type="transmembrane region" description="Helical" evidence="1">
    <location>
        <begin position="135"/>
        <end position="153"/>
    </location>
</feature>
<gene>
    <name evidence="2" type="ORF">LZ519_06550</name>
</gene>